<evidence type="ECO:0000256" key="6">
    <source>
        <dbReference type="ARBA" id="ARBA00023136"/>
    </source>
</evidence>
<dbReference type="GO" id="GO:0009897">
    <property type="term" value="C:external side of plasma membrane"/>
    <property type="evidence" value="ECO:0007669"/>
    <property type="project" value="TreeGrafter"/>
</dbReference>
<keyword evidence="9" id="KW-0325">Glycoprotein</keyword>
<dbReference type="PANTHER" id="PTHR25466">
    <property type="entry name" value="T-LYMPHOCYTE ACTIVATION ANTIGEN"/>
    <property type="match status" value="1"/>
</dbReference>
<dbReference type="GO" id="GO:0042102">
    <property type="term" value="P:positive regulation of T cell proliferation"/>
    <property type="evidence" value="ECO:0007669"/>
    <property type="project" value="TreeGrafter"/>
</dbReference>
<keyword evidence="10" id="KW-0393">Immunoglobulin domain</keyword>
<feature type="domain" description="Immunoglobulin V-set" evidence="12">
    <location>
        <begin position="33"/>
        <end position="141"/>
    </location>
</feature>
<organism evidence="13 14">
    <name type="scientific">Coregonus suidteri</name>
    <dbReference type="NCBI Taxonomy" id="861788"/>
    <lineage>
        <taxon>Eukaryota</taxon>
        <taxon>Metazoa</taxon>
        <taxon>Chordata</taxon>
        <taxon>Craniata</taxon>
        <taxon>Vertebrata</taxon>
        <taxon>Euteleostomi</taxon>
        <taxon>Actinopterygii</taxon>
        <taxon>Neopterygii</taxon>
        <taxon>Teleostei</taxon>
        <taxon>Protacanthopterygii</taxon>
        <taxon>Salmoniformes</taxon>
        <taxon>Salmonidae</taxon>
        <taxon>Coregoninae</taxon>
        <taxon>Coregonus</taxon>
    </lineage>
</organism>
<feature type="signal peptide" evidence="11">
    <location>
        <begin position="1"/>
        <end position="26"/>
    </location>
</feature>
<dbReference type="InterPro" id="IPR051713">
    <property type="entry name" value="T-cell_Activation_Regulation"/>
</dbReference>
<dbReference type="GO" id="GO:0031295">
    <property type="term" value="P:T cell costimulation"/>
    <property type="evidence" value="ECO:0007669"/>
    <property type="project" value="TreeGrafter"/>
</dbReference>
<evidence type="ECO:0000256" key="10">
    <source>
        <dbReference type="ARBA" id="ARBA00023319"/>
    </source>
</evidence>
<dbReference type="PROSITE" id="PS51257">
    <property type="entry name" value="PROKAR_LIPOPROTEIN"/>
    <property type="match status" value="1"/>
</dbReference>
<evidence type="ECO:0000256" key="2">
    <source>
        <dbReference type="ARBA" id="ARBA00022475"/>
    </source>
</evidence>
<evidence type="ECO:0000256" key="3">
    <source>
        <dbReference type="ARBA" id="ARBA00022692"/>
    </source>
</evidence>
<reference evidence="13 14" key="1">
    <citation type="submission" date="2021-04" db="EMBL/GenBank/DDBJ databases">
        <authorList>
            <person name="De Guttry C."/>
            <person name="Zahm M."/>
            <person name="Klopp C."/>
            <person name="Cabau C."/>
            <person name="Louis A."/>
            <person name="Berthelot C."/>
            <person name="Parey E."/>
            <person name="Roest Crollius H."/>
            <person name="Montfort J."/>
            <person name="Robinson-Rechavi M."/>
            <person name="Bucao C."/>
            <person name="Bouchez O."/>
            <person name="Gislard M."/>
            <person name="Lluch J."/>
            <person name="Milhes M."/>
            <person name="Lampietro C."/>
            <person name="Lopez Roques C."/>
            <person name="Donnadieu C."/>
            <person name="Braasch I."/>
            <person name="Desvignes T."/>
            <person name="Postlethwait J."/>
            <person name="Bobe J."/>
            <person name="Wedekind C."/>
            <person name="Guiguen Y."/>
        </authorList>
    </citation>
    <scope>NUCLEOTIDE SEQUENCE [LARGE SCALE GENOMIC DNA]</scope>
    <source>
        <strain evidence="13">Cs_M1</strain>
        <tissue evidence="13">Blood</tissue>
    </source>
</reference>
<protein>
    <recommendedName>
        <fullName evidence="12">Immunoglobulin V-set domain-containing protein</fullName>
    </recommendedName>
</protein>
<keyword evidence="4 11" id="KW-0732">Signal</keyword>
<evidence type="ECO:0000259" key="12">
    <source>
        <dbReference type="Pfam" id="PF07686"/>
    </source>
</evidence>
<dbReference type="InterPro" id="IPR013783">
    <property type="entry name" value="Ig-like_fold"/>
</dbReference>
<evidence type="ECO:0000256" key="9">
    <source>
        <dbReference type="ARBA" id="ARBA00023180"/>
    </source>
</evidence>
<accession>A0AAN8M6E6</accession>
<evidence type="ECO:0000256" key="7">
    <source>
        <dbReference type="ARBA" id="ARBA00023157"/>
    </source>
</evidence>
<keyword evidence="6" id="KW-0472">Membrane</keyword>
<dbReference type="PANTHER" id="PTHR25466:SF11">
    <property type="entry name" value="GALECTIN 17-RELATED"/>
    <property type="match status" value="1"/>
</dbReference>
<dbReference type="GO" id="GO:0007166">
    <property type="term" value="P:cell surface receptor signaling pathway"/>
    <property type="evidence" value="ECO:0007669"/>
    <property type="project" value="TreeGrafter"/>
</dbReference>
<dbReference type="InterPro" id="IPR013106">
    <property type="entry name" value="Ig_V-set"/>
</dbReference>
<evidence type="ECO:0000256" key="5">
    <source>
        <dbReference type="ARBA" id="ARBA00022989"/>
    </source>
</evidence>
<evidence type="ECO:0000256" key="11">
    <source>
        <dbReference type="SAM" id="SignalP"/>
    </source>
</evidence>
<dbReference type="GO" id="GO:0006955">
    <property type="term" value="P:immune response"/>
    <property type="evidence" value="ECO:0007669"/>
    <property type="project" value="TreeGrafter"/>
</dbReference>
<dbReference type="Proteomes" id="UP001356427">
    <property type="component" value="Unassembled WGS sequence"/>
</dbReference>
<name>A0AAN8M6E6_9TELE</name>
<keyword evidence="3" id="KW-0812">Transmembrane</keyword>
<evidence type="ECO:0000256" key="8">
    <source>
        <dbReference type="ARBA" id="ARBA00023170"/>
    </source>
</evidence>
<gene>
    <name evidence="13" type="ORF">J4Q44_G00060830</name>
</gene>
<keyword evidence="7" id="KW-1015">Disulfide bond</keyword>
<dbReference type="AlphaFoldDB" id="A0AAN8M6E6"/>
<dbReference type="GO" id="GO:0071222">
    <property type="term" value="P:cellular response to lipopolysaccharide"/>
    <property type="evidence" value="ECO:0007669"/>
    <property type="project" value="TreeGrafter"/>
</dbReference>
<dbReference type="SUPFAM" id="SSF48726">
    <property type="entry name" value="Immunoglobulin"/>
    <property type="match status" value="1"/>
</dbReference>
<dbReference type="InterPro" id="IPR036179">
    <property type="entry name" value="Ig-like_dom_sf"/>
</dbReference>
<evidence type="ECO:0000313" key="13">
    <source>
        <dbReference type="EMBL" id="KAK6323744.1"/>
    </source>
</evidence>
<dbReference type="Gene3D" id="2.60.40.10">
    <property type="entry name" value="Immunoglobulins"/>
    <property type="match status" value="1"/>
</dbReference>
<comment type="subcellular location">
    <subcellularLocation>
        <location evidence="1">Cell membrane</location>
        <topology evidence="1">Single-pass type I membrane protein</topology>
    </subcellularLocation>
</comment>
<keyword evidence="14" id="KW-1185">Reference proteome</keyword>
<evidence type="ECO:0000256" key="4">
    <source>
        <dbReference type="ARBA" id="ARBA00022729"/>
    </source>
</evidence>
<evidence type="ECO:0000256" key="1">
    <source>
        <dbReference type="ARBA" id="ARBA00004251"/>
    </source>
</evidence>
<dbReference type="Pfam" id="PF07686">
    <property type="entry name" value="V-set"/>
    <property type="match status" value="1"/>
</dbReference>
<feature type="chain" id="PRO_5043019055" description="Immunoglobulin V-set domain-containing protein" evidence="11">
    <location>
        <begin position="27"/>
        <end position="279"/>
    </location>
</feature>
<evidence type="ECO:0000313" key="14">
    <source>
        <dbReference type="Proteomes" id="UP001356427"/>
    </source>
</evidence>
<keyword evidence="5" id="KW-1133">Transmembrane helix</keyword>
<keyword evidence="8" id="KW-0675">Receptor</keyword>
<dbReference type="EMBL" id="JAGTTL010000004">
    <property type="protein sequence ID" value="KAK6323744.1"/>
    <property type="molecule type" value="Genomic_DNA"/>
</dbReference>
<dbReference type="GO" id="GO:0042130">
    <property type="term" value="P:negative regulation of T cell proliferation"/>
    <property type="evidence" value="ECO:0007669"/>
    <property type="project" value="TreeGrafter"/>
</dbReference>
<sequence length="279" mass="31761">MKMYGIYWDRHFIHLHCLWIVGCVASSSLPSIPVSISSPVGSQAILPCKWKSQLENIPVCHVQWQTPDETVFEQKGEQRWQASEFEGRVEVPEEKLWEGDCSLILRDVQFGDVGLYESFMVVDRARMKRRVFIQSVQLSVHDHKSKQSLRVGGNLTLKLHTPQAMRVVFQGRNSTELTVLWIRGEEDNRGCLEEAERLVVLKGLRMDDCGTYKVLDSHGLSVSTVELTVEACPTKVVKTPHFPQIEDKQAPVGKSTYNRSSSLLMLFVLLFSPLIQHLL</sequence>
<comment type="caution">
    <text evidence="13">The sequence shown here is derived from an EMBL/GenBank/DDBJ whole genome shotgun (WGS) entry which is preliminary data.</text>
</comment>
<proteinExistence type="predicted"/>
<keyword evidence="2" id="KW-1003">Cell membrane</keyword>